<evidence type="ECO:0000313" key="3">
    <source>
        <dbReference type="Proteomes" id="UP001144673"/>
    </source>
</evidence>
<dbReference type="KEGG" id="amus:LMH87_011562"/>
<gene>
    <name evidence="2" type="ORF">LMH87_011562</name>
</gene>
<sequence length="127" mass="13984">MSSRHNAGRPRRDGETFARTHHHDNQQEDESRVKFDVRNPSTLAPDAREDDAILDADVIGASAATKRGAVNLDGYDSDSDNDTFNARAEGRKKGKVDINEQLDNYDSKATHGGPSTARNDDDDDDDI</sequence>
<dbReference type="AlphaFoldDB" id="A0A9W8UL90"/>
<proteinExistence type="predicted"/>
<feature type="region of interest" description="Disordered" evidence="1">
    <location>
        <begin position="70"/>
        <end position="127"/>
    </location>
</feature>
<keyword evidence="3" id="KW-1185">Reference proteome</keyword>
<feature type="compositionally biased region" description="Basic and acidic residues" evidence="1">
    <location>
        <begin position="10"/>
        <end position="37"/>
    </location>
</feature>
<reference evidence="2" key="1">
    <citation type="journal article" date="2023" name="Access Microbiol">
        <title>De-novo genome assembly for Akanthomyces muscarius, a biocontrol agent of insect agricultural pests.</title>
        <authorList>
            <person name="Erdos Z."/>
            <person name="Studholme D.J."/>
            <person name="Raymond B."/>
            <person name="Sharma M."/>
        </authorList>
    </citation>
    <scope>NUCLEOTIDE SEQUENCE</scope>
    <source>
        <strain evidence="2">Ve6</strain>
    </source>
</reference>
<feature type="region of interest" description="Disordered" evidence="1">
    <location>
        <begin position="1"/>
        <end position="50"/>
    </location>
</feature>
<evidence type="ECO:0000256" key="1">
    <source>
        <dbReference type="SAM" id="MobiDB-lite"/>
    </source>
</evidence>
<accession>A0A9W8UL90</accession>
<organism evidence="2 3">
    <name type="scientific">Akanthomyces muscarius</name>
    <name type="common">Entomopathogenic fungus</name>
    <name type="synonym">Lecanicillium muscarium</name>
    <dbReference type="NCBI Taxonomy" id="2231603"/>
    <lineage>
        <taxon>Eukaryota</taxon>
        <taxon>Fungi</taxon>
        <taxon>Dikarya</taxon>
        <taxon>Ascomycota</taxon>
        <taxon>Pezizomycotina</taxon>
        <taxon>Sordariomycetes</taxon>
        <taxon>Hypocreomycetidae</taxon>
        <taxon>Hypocreales</taxon>
        <taxon>Cordycipitaceae</taxon>
        <taxon>Akanthomyces</taxon>
    </lineage>
</organism>
<comment type="caution">
    <text evidence="2">The sequence shown here is derived from an EMBL/GenBank/DDBJ whole genome shotgun (WGS) entry which is preliminary data.</text>
</comment>
<protein>
    <submittedName>
        <fullName evidence="2">Uncharacterized protein</fullName>
    </submittedName>
</protein>
<feature type="compositionally biased region" description="Basic and acidic residues" evidence="1">
    <location>
        <begin position="88"/>
        <end position="98"/>
    </location>
</feature>
<dbReference type="EMBL" id="JAJHUN010000009">
    <property type="protein sequence ID" value="KAJ4150830.1"/>
    <property type="molecule type" value="Genomic_DNA"/>
</dbReference>
<dbReference type="Proteomes" id="UP001144673">
    <property type="component" value="Chromosome 4"/>
</dbReference>
<evidence type="ECO:0000313" key="2">
    <source>
        <dbReference type="EMBL" id="KAJ4150830.1"/>
    </source>
</evidence>
<dbReference type="RefSeq" id="XP_056052544.1">
    <property type="nucleotide sequence ID" value="XM_056200722.1"/>
</dbReference>
<name>A0A9W8UL90_AKAMU</name>
<dbReference type="GeneID" id="80898721"/>